<dbReference type="GO" id="GO:0000981">
    <property type="term" value="F:DNA-binding transcription factor activity, RNA polymerase II-specific"/>
    <property type="evidence" value="ECO:0007669"/>
    <property type="project" value="InterPro"/>
</dbReference>
<evidence type="ECO:0000313" key="6">
    <source>
        <dbReference type="Proteomes" id="UP000307440"/>
    </source>
</evidence>
<dbReference type="AlphaFoldDB" id="A0A5C3L5G4"/>
<name>A0A5C3L5G4_COPMA</name>
<evidence type="ECO:0000259" key="4">
    <source>
        <dbReference type="PROSITE" id="PS50048"/>
    </source>
</evidence>
<evidence type="ECO:0000256" key="3">
    <source>
        <dbReference type="SAM" id="MobiDB-lite"/>
    </source>
</evidence>
<dbReference type="OrthoDB" id="5419315at2759"/>
<dbReference type="GO" id="GO:0008270">
    <property type="term" value="F:zinc ion binding"/>
    <property type="evidence" value="ECO:0007669"/>
    <property type="project" value="InterPro"/>
</dbReference>
<dbReference type="Pfam" id="PF00172">
    <property type="entry name" value="Zn_clus"/>
    <property type="match status" value="1"/>
</dbReference>
<dbReference type="CDD" id="cd00067">
    <property type="entry name" value="GAL4"/>
    <property type="match status" value="1"/>
</dbReference>
<dbReference type="SUPFAM" id="SSF57701">
    <property type="entry name" value="Zn2/Cys6 DNA-binding domain"/>
    <property type="match status" value="1"/>
</dbReference>
<organism evidence="5 6">
    <name type="scientific">Coprinopsis marcescibilis</name>
    <name type="common">Agaric fungus</name>
    <name type="synonym">Psathyrella marcescibilis</name>
    <dbReference type="NCBI Taxonomy" id="230819"/>
    <lineage>
        <taxon>Eukaryota</taxon>
        <taxon>Fungi</taxon>
        <taxon>Dikarya</taxon>
        <taxon>Basidiomycota</taxon>
        <taxon>Agaricomycotina</taxon>
        <taxon>Agaricomycetes</taxon>
        <taxon>Agaricomycetidae</taxon>
        <taxon>Agaricales</taxon>
        <taxon>Agaricineae</taxon>
        <taxon>Psathyrellaceae</taxon>
        <taxon>Coprinopsis</taxon>
    </lineage>
</organism>
<dbReference type="Gene3D" id="4.10.240.10">
    <property type="entry name" value="Zn(2)-C6 fungal-type DNA-binding domain"/>
    <property type="match status" value="1"/>
</dbReference>
<comment type="subcellular location">
    <subcellularLocation>
        <location evidence="1">Nucleus</location>
    </subcellularLocation>
</comment>
<dbReference type="SMART" id="SM00066">
    <property type="entry name" value="GAL4"/>
    <property type="match status" value="1"/>
</dbReference>
<dbReference type="PANTHER" id="PTHR37534">
    <property type="entry name" value="TRANSCRIPTIONAL ACTIVATOR PROTEIN UGA3"/>
    <property type="match status" value="1"/>
</dbReference>
<dbReference type="STRING" id="230819.A0A5C3L5G4"/>
<sequence length="678" mass="76603">MPKSSSQSKKALAAAKAKGAVRAKTGCYTCRIRRKKCDEERTERDTCRTCERLRLECLGFGAKRPEWLRENHNVVQLRDKIKVFLASQGLIKGHSGTGSRTAEQGHAFLRLSGDSPPGYSSGSESPPSHTVSFSSDEDRGHRLVTSSIRDQRDQDSAWFMPGSGYGAPTLFPTHIRSDSPFSNSSYEDASQHQGFIVHHGSPNSLAESAHLSPAVRSSFSRWYHDEPQDLEPFNFNFPSNLNGFSVNNASNLNPDPYILYAMPTEWITPSTVEDSIERYVQMIAQIQYLLGDRRALPAMIWESYNSHVNSKSALTLLNKVYWRRQQHPTQPVLIDSEMHSRLDDLLRELEKGRFDDPDDAIAALHGVSMFLFDGGQGAWREFLKLASRYVKKVLHDPKYGNPKDALLYAPPKDAFIVKTAIWFDVLASITTQQPPTFIDEIRSMFNPSESGVYNPQFDTDPQCSMMSPMGCENHVVWALAETSVLADWKNNEDVKCRLSISELVIRAQEIDQVLLKRGEPPLGTEGTEDHDMAHLRWLASEIFRCSTRLFLWSVVNNDHPQVRQIQVLVDNTIEVFRNLFQTPCVTMDHFTVSRSVIRSTVFGIFLCGSLTHNRQHRDHLLDHIQRESTGAQGGSGEGVGNLGSIRKMLDQVWKESDLDPAKPVPWRRVLKDHQILLV</sequence>
<feature type="region of interest" description="Disordered" evidence="3">
    <location>
        <begin position="109"/>
        <end position="140"/>
    </location>
</feature>
<dbReference type="InterPro" id="IPR036864">
    <property type="entry name" value="Zn2-C6_fun-type_DNA-bd_sf"/>
</dbReference>
<dbReference type="GO" id="GO:0005634">
    <property type="term" value="C:nucleus"/>
    <property type="evidence" value="ECO:0007669"/>
    <property type="project" value="UniProtKB-SubCell"/>
</dbReference>
<dbReference type="PROSITE" id="PS50048">
    <property type="entry name" value="ZN2_CY6_FUNGAL_2"/>
    <property type="match status" value="1"/>
</dbReference>
<proteinExistence type="predicted"/>
<dbReference type="InterPro" id="IPR021858">
    <property type="entry name" value="Fun_TF"/>
</dbReference>
<accession>A0A5C3L5G4</accession>
<dbReference type="PROSITE" id="PS00463">
    <property type="entry name" value="ZN2_CY6_FUNGAL_1"/>
    <property type="match status" value="1"/>
</dbReference>
<evidence type="ECO:0000256" key="1">
    <source>
        <dbReference type="ARBA" id="ARBA00004123"/>
    </source>
</evidence>
<feature type="compositionally biased region" description="Low complexity" evidence="3">
    <location>
        <begin position="112"/>
        <end position="128"/>
    </location>
</feature>
<gene>
    <name evidence="5" type="ORF">FA15DRAFT_666018</name>
</gene>
<evidence type="ECO:0000313" key="5">
    <source>
        <dbReference type="EMBL" id="TFK27793.1"/>
    </source>
</evidence>
<evidence type="ECO:0000256" key="2">
    <source>
        <dbReference type="ARBA" id="ARBA00023242"/>
    </source>
</evidence>
<dbReference type="InterPro" id="IPR001138">
    <property type="entry name" value="Zn2Cys6_DnaBD"/>
</dbReference>
<dbReference type="Pfam" id="PF11951">
    <property type="entry name" value="Fungal_trans_2"/>
    <property type="match status" value="1"/>
</dbReference>
<protein>
    <recommendedName>
        <fullName evidence="4">Zn(2)-C6 fungal-type domain-containing protein</fullName>
    </recommendedName>
</protein>
<keyword evidence="2" id="KW-0539">Nucleus</keyword>
<reference evidence="5 6" key="1">
    <citation type="journal article" date="2019" name="Nat. Ecol. Evol.">
        <title>Megaphylogeny resolves global patterns of mushroom evolution.</title>
        <authorList>
            <person name="Varga T."/>
            <person name="Krizsan K."/>
            <person name="Foldi C."/>
            <person name="Dima B."/>
            <person name="Sanchez-Garcia M."/>
            <person name="Sanchez-Ramirez S."/>
            <person name="Szollosi G.J."/>
            <person name="Szarkandi J.G."/>
            <person name="Papp V."/>
            <person name="Albert L."/>
            <person name="Andreopoulos W."/>
            <person name="Angelini C."/>
            <person name="Antonin V."/>
            <person name="Barry K.W."/>
            <person name="Bougher N.L."/>
            <person name="Buchanan P."/>
            <person name="Buyck B."/>
            <person name="Bense V."/>
            <person name="Catcheside P."/>
            <person name="Chovatia M."/>
            <person name="Cooper J."/>
            <person name="Damon W."/>
            <person name="Desjardin D."/>
            <person name="Finy P."/>
            <person name="Geml J."/>
            <person name="Haridas S."/>
            <person name="Hughes K."/>
            <person name="Justo A."/>
            <person name="Karasinski D."/>
            <person name="Kautmanova I."/>
            <person name="Kiss B."/>
            <person name="Kocsube S."/>
            <person name="Kotiranta H."/>
            <person name="LaButti K.M."/>
            <person name="Lechner B.E."/>
            <person name="Liimatainen K."/>
            <person name="Lipzen A."/>
            <person name="Lukacs Z."/>
            <person name="Mihaltcheva S."/>
            <person name="Morgado L.N."/>
            <person name="Niskanen T."/>
            <person name="Noordeloos M.E."/>
            <person name="Ohm R.A."/>
            <person name="Ortiz-Santana B."/>
            <person name="Ovrebo C."/>
            <person name="Racz N."/>
            <person name="Riley R."/>
            <person name="Savchenko A."/>
            <person name="Shiryaev A."/>
            <person name="Soop K."/>
            <person name="Spirin V."/>
            <person name="Szebenyi C."/>
            <person name="Tomsovsky M."/>
            <person name="Tulloss R.E."/>
            <person name="Uehling J."/>
            <person name="Grigoriev I.V."/>
            <person name="Vagvolgyi C."/>
            <person name="Papp T."/>
            <person name="Martin F.M."/>
            <person name="Miettinen O."/>
            <person name="Hibbett D.S."/>
            <person name="Nagy L.G."/>
        </authorList>
    </citation>
    <scope>NUCLEOTIDE SEQUENCE [LARGE SCALE GENOMIC DNA]</scope>
    <source>
        <strain evidence="5 6">CBS 121175</strain>
    </source>
</reference>
<dbReference type="Proteomes" id="UP000307440">
    <property type="component" value="Unassembled WGS sequence"/>
</dbReference>
<dbReference type="EMBL" id="ML210161">
    <property type="protein sequence ID" value="TFK27793.1"/>
    <property type="molecule type" value="Genomic_DNA"/>
</dbReference>
<keyword evidence="6" id="KW-1185">Reference proteome</keyword>
<feature type="domain" description="Zn(2)-C6 fungal-type" evidence="4">
    <location>
        <begin position="26"/>
        <end position="57"/>
    </location>
</feature>
<dbReference type="PANTHER" id="PTHR37534:SF20">
    <property type="entry name" value="PRO1A C6 ZINK-FINGER PROTEIN"/>
    <property type="match status" value="1"/>
</dbReference>